<proteinExistence type="predicted"/>
<dbReference type="KEGG" id="paro:CUV01_15535"/>
<dbReference type="InterPro" id="IPR025507">
    <property type="entry name" value="DUF4394"/>
</dbReference>
<feature type="domain" description="DUF4394" evidence="2">
    <location>
        <begin position="31"/>
        <end position="253"/>
    </location>
</feature>
<dbReference type="SUPFAM" id="SSF50969">
    <property type="entry name" value="YVTN repeat-like/Quinoprotein amine dehydrogenase"/>
    <property type="match status" value="1"/>
</dbReference>
<dbReference type="Pfam" id="PF14339">
    <property type="entry name" value="DUF4394"/>
    <property type="match status" value="1"/>
</dbReference>
<evidence type="ECO:0000313" key="4">
    <source>
        <dbReference type="Proteomes" id="UP000233742"/>
    </source>
</evidence>
<sequence length="259" mass="27002">MKLSIAVLLSTAALATTAGANTVIGLAGDKTLVKIDSETAQVTGMMEIEGVNRLHGLDYRPGNQTLIGVTDEQAVVTIDPETGVATEISRMKTMLPVEDGAVVIVDVNPAADKLRFMSGTTNHRVDMDNGDVTEDGSLNWTEGDENSEAPFMIGATGYSNSFGKPEATSMFNIDTGLSALLQQTAPNDGTNATIGALGVMVEGPVGFDVATDAEGNNAAWLAAMGGLHAVDLETGAVTDSWTIEGLDVELRDITVWPAM</sequence>
<dbReference type="EMBL" id="CP025408">
    <property type="protein sequence ID" value="AUH34606.1"/>
    <property type="molecule type" value="Genomic_DNA"/>
</dbReference>
<dbReference type="RefSeq" id="WP_101461267.1">
    <property type="nucleotide sequence ID" value="NZ_CP025408.1"/>
</dbReference>
<dbReference type="Proteomes" id="UP000233742">
    <property type="component" value="Chromosome"/>
</dbReference>
<evidence type="ECO:0000259" key="2">
    <source>
        <dbReference type="Pfam" id="PF14339"/>
    </source>
</evidence>
<name>A0A2K9EUR8_9RHOB</name>
<feature type="chain" id="PRO_5014713750" description="DUF4394 domain-containing protein" evidence="1">
    <location>
        <begin position="21"/>
        <end position="259"/>
    </location>
</feature>
<dbReference type="InterPro" id="IPR011044">
    <property type="entry name" value="Quino_amine_DH_bsu"/>
</dbReference>
<keyword evidence="4" id="KW-1185">Reference proteome</keyword>
<protein>
    <recommendedName>
        <fullName evidence="2">DUF4394 domain-containing protein</fullName>
    </recommendedName>
</protein>
<dbReference type="AlphaFoldDB" id="A0A2K9EUR8"/>
<gene>
    <name evidence="3" type="ORF">CUV01_15535</name>
</gene>
<feature type="signal peptide" evidence="1">
    <location>
        <begin position="1"/>
        <end position="20"/>
    </location>
</feature>
<reference evidence="3 4" key="1">
    <citation type="submission" date="2017-12" db="EMBL/GenBank/DDBJ databases">
        <authorList>
            <person name="Hurst M.R.H."/>
        </authorList>
    </citation>
    <scope>NUCLEOTIDE SEQUENCE [LARGE SCALE GENOMIC DNA]</scope>
    <source>
        <strain evidence="3 4">BM15</strain>
    </source>
</reference>
<keyword evidence="1" id="KW-0732">Signal</keyword>
<accession>A0A2K9EUR8</accession>
<evidence type="ECO:0000313" key="3">
    <source>
        <dbReference type="EMBL" id="AUH34606.1"/>
    </source>
</evidence>
<evidence type="ECO:0000256" key="1">
    <source>
        <dbReference type="SAM" id="SignalP"/>
    </source>
</evidence>
<organism evidence="3 4">
    <name type="scientific">Paracoccus tegillarcae</name>
    <dbReference type="NCBI Taxonomy" id="1529068"/>
    <lineage>
        <taxon>Bacteria</taxon>
        <taxon>Pseudomonadati</taxon>
        <taxon>Pseudomonadota</taxon>
        <taxon>Alphaproteobacteria</taxon>
        <taxon>Rhodobacterales</taxon>
        <taxon>Paracoccaceae</taxon>
        <taxon>Paracoccus</taxon>
    </lineage>
</organism>
<dbReference type="OrthoDB" id="531718at2"/>